<dbReference type="EMBL" id="JACAZI010000031">
    <property type="protein sequence ID" value="KAF7332905.1"/>
    <property type="molecule type" value="Genomic_DNA"/>
</dbReference>
<dbReference type="Gene3D" id="3.80.10.10">
    <property type="entry name" value="Ribonuclease Inhibitor"/>
    <property type="match status" value="1"/>
</dbReference>
<evidence type="ECO:0000313" key="2">
    <source>
        <dbReference type="Proteomes" id="UP000620124"/>
    </source>
</evidence>
<name>A0A8H7CD78_9AGAR</name>
<dbReference type="InterPro" id="IPR032675">
    <property type="entry name" value="LRR_dom_sf"/>
</dbReference>
<evidence type="ECO:0000313" key="1">
    <source>
        <dbReference type="EMBL" id="KAF7332905.1"/>
    </source>
</evidence>
<sequence>MSLSKLALPHELWDAILDHLHDDRAALRAAALVCRTWVPTTRFHLFEDISLSPKCTARAACLNALLMSPYATIAPAVRKLALPGALVPIQIRGPNSVSRVIPLLGLVPGLARLPHLTELELSDFPLCILHAWQTVERLTLTSVCAGVGLLRVVQELPHLIHLTLEEVTAVPYRGGGCTLENGIRKIAIRGSSLAFLGWLSLAAPHVVSVSVDTLVGHELHYLAEYLSGISATVQELELSFFDLDPLNALALPRLLAPCENLKILRLQFAAANDVRHFFAFGSQGPWLPSMRLEIAIQGPLGFEDSNELNSLEEFFRDWCIDMRVVCLT</sequence>
<comment type="caution">
    <text evidence="1">The sequence shown here is derived from an EMBL/GenBank/DDBJ whole genome shotgun (WGS) entry which is preliminary data.</text>
</comment>
<evidence type="ECO:0008006" key="3">
    <source>
        <dbReference type="Google" id="ProtNLM"/>
    </source>
</evidence>
<protein>
    <recommendedName>
        <fullName evidence="3">F-box domain-containing protein</fullName>
    </recommendedName>
</protein>
<gene>
    <name evidence="1" type="ORF">MVEN_02396000</name>
</gene>
<organism evidence="1 2">
    <name type="scientific">Mycena venus</name>
    <dbReference type="NCBI Taxonomy" id="2733690"/>
    <lineage>
        <taxon>Eukaryota</taxon>
        <taxon>Fungi</taxon>
        <taxon>Dikarya</taxon>
        <taxon>Basidiomycota</taxon>
        <taxon>Agaricomycotina</taxon>
        <taxon>Agaricomycetes</taxon>
        <taxon>Agaricomycetidae</taxon>
        <taxon>Agaricales</taxon>
        <taxon>Marasmiineae</taxon>
        <taxon>Mycenaceae</taxon>
        <taxon>Mycena</taxon>
    </lineage>
</organism>
<keyword evidence="2" id="KW-1185">Reference proteome</keyword>
<dbReference type="SUPFAM" id="SSF52047">
    <property type="entry name" value="RNI-like"/>
    <property type="match status" value="1"/>
</dbReference>
<dbReference type="OrthoDB" id="2788229at2759"/>
<dbReference type="Proteomes" id="UP000620124">
    <property type="component" value="Unassembled WGS sequence"/>
</dbReference>
<reference evidence="1" key="1">
    <citation type="submission" date="2020-05" db="EMBL/GenBank/DDBJ databases">
        <title>Mycena genomes resolve the evolution of fungal bioluminescence.</title>
        <authorList>
            <person name="Tsai I.J."/>
        </authorList>
    </citation>
    <scope>NUCLEOTIDE SEQUENCE</scope>
    <source>
        <strain evidence="1">CCC161011</strain>
    </source>
</reference>
<proteinExistence type="predicted"/>
<dbReference type="AlphaFoldDB" id="A0A8H7CD78"/>
<accession>A0A8H7CD78</accession>